<reference evidence="2" key="1">
    <citation type="submission" date="2020-07" db="EMBL/GenBank/DDBJ databases">
        <title>Multicomponent nature underlies the extraordinary mechanical properties of spider dragline silk.</title>
        <authorList>
            <person name="Kono N."/>
            <person name="Nakamura H."/>
            <person name="Mori M."/>
            <person name="Yoshida Y."/>
            <person name="Ohtoshi R."/>
            <person name="Malay A.D."/>
            <person name="Moran D.A.P."/>
            <person name="Tomita M."/>
            <person name="Numata K."/>
            <person name="Arakawa K."/>
        </authorList>
    </citation>
    <scope>NUCLEOTIDE SEQUENCE</scope>
</reference>
<dbReference type="AlphaFoldDB" id="A0A8X6I4E2"/>
<keyword evidence="3" id="KW-1185">Reference proteome</keyword>
<name>A0A8X6I4E2_TRICU</name>
<dbReference type="Proteomes" id="UP000887116">
    <property type="component" value="Unassembled WGS sequence"/>
</dbReference>
<proteinExistence type="predicted"/>
<evidence type="ECO:0000313" key="2">
    <source>
        <dbReference type="EMBL" id="GFQ87377.1"/>
    </source>
</evidence>
<feature type="region of interest" description="Disordered" evidence="1">
    <location>
        <begin position="329"/>
        <end position="352"/>
    </location>
</feature>
<feature type="region of interest" description="Disordered" evidence="1">
    <location>
        <begin position="285"/>
        <end position="308"/>
    </location>
</feature>
<evidence type="ECO:0000313" key="3">
    <source>
        <dbReference type="Proteomes" id="UP000887116"/>
    </source>
</evidence>
<organism evidence="2 3">
    <name type="scientific">Trichonephila clavata</name>
    <name type="common">Joro spider</name>
    <name type="synonym">Nephila clavata</name>
    <dbReference type="NCBI Taxonomy" id="2740835"/>
    <lineage>
        <taxon>Eukaryota</taxon>
        <taxon>Metazoa</taxon>
        <taxon>Ecdysozoa</taxon>
        <taxon>Arthropoda</taxon>
        <taxon>Chelicerata</taxon>
        <taxon>Arachnida</taxon>
        <taxon>Araneae</taxon>
        <taxon>Araneomorphae</taxon>
        <taxon>Entelegynae</taxon>
        <taxon>Araneoidea</taxon>
        <taxon>Nephilidae</taxon>
        <taxon>Trichonephila</taxon>
    </lineage>
</organism>
<evidence type="ECO:0000256" key="1">
    <source>
        <dbReference type="SAM" id="MobiDB-lite"/>
    </source>
</evidence>
<gene>
    <name evidence="2" type="primary">AVEN_82262_1</name>
    <name evidence="2" type="ORF">TNCT_683581</name>
</gene>
<protein>
    <submittedName>
        <fullName evidence="2">Uncharacterized protein</fullName>
    </submittedName>
</protein>
<accession>A0A8X6I4E2</accession>
<comment type="caution">
    <text evidence="2">The sequence shown here is derived from an EMBL/GenBank/DDBJ whole genome shotgun (WGS) entry which is preliminary data.</text>
</comment>
<dbReference type="OrthoDB" id="6427821at2759"/>
<dbReference type="EMBL" id="BMAO01023213">
    <property type="protein sequence ID" value="GFQ87377.1"/>
    <property type="molecule type" value="Genomic_DNA"/>
</dbReference>
<sequence length="425" mass="49808">MASDLKFEIFASRFFGAFWNEVGFLSTVPEILSLYPKEYNFDPKNADIYVESYYAAIFVRYFFYHCVFDDELRKFPTPFEPSPSYISDYISSTCESDFLFSDLTIFELLFTSIGFVIHLCFYCIRKLGYNDVLRYAHLSWAMYFDEYKEEFYSQGGWSQLKIVSLSYVLPHYSMTFYPKEIFRSNDKKLDFTLHVMKTVDNYKTFASRIHTNCKTVSKAWVKYLLNINKSEHSIVIKDTAKSQDIGDPKAIESFLLHFRRFCDPNTSRDLNVRAQPKFIQSCKKYTEETPRSLNHKKASQQSDTEVKQREFGISLQENDDQIDKLITTDLTRQKGKTSNTGKNDESRKKSFLKQKMTSRINFPRIKTQGTKDQKLNEETQKEVDLKRENPEVDCLLRTILVLGDPEGIAHVRSTLPSVGIRRRKK</sequence>